<keyword evidence="3" id="KW-1185">Reference proteome</keyword>
<proteinExistence type="predicted"/>
<evidence type="ECO:0000313" key="2">
    <source>
        <dbReference type="EMBL" id="TWT63371.1"/>
    </source>
</evidence>
<dbReference type="PROSITE" id="PS01332">
    <property type="entry name" value="HTH_RRF2_1"/>
    <property type="match status" value="1"/>
</dbReference>
<dbReference type="Proteomes" id="UP000316095">
    <property type="component" value="Unassembled WGS sequence"/>
</dbReference>
<keyword evidence="1" id="KW-0238">DNA-binding</keyword>
<organism evidence="2 3">
    <name type="scientific">Rubinisphaera italica</name>
    <dbReference type="NCBI Taxonomy" id="2527969"/>
    <lineage>
        <taxon>Bacteria</taxon>
        <taxon>Pseudomonadati</taxon>
        <taxon>Planctomycetota</taxon>
        <taxon>Planctomycetia</taxon>
        <taxon>Planctomycetales</taxon>
        <taxon>Planctomycetaceae</taxon>
        <taxon>Rubinisphaera</taxon>
    </lineage>
</organism>
<evidence type="ECO:0000313" key="3">
    <source>
        <dbReference type="Proteomes" id="UP000316095"/>
    </source>
</evidence>
<dbReference type="AlphaFoldDB" id="A0A5C5XLP4"/>
<dbReference type="SUPFAM" id="SSF46785">
    <property type="entry name" value="Winged helix' DNA-binding domain"/>
    <property type="match status" value="1"/>
</dbReference>
<dbReference type="PANTHER" id="PTHR33221:SF4">
    <property type="entry name" value="HTH-TYPE TRANSCRIPTIONAL REPRESSOR NSRR"/>
    <property type="match status" value="1"/>
</dbReference>
<dbReference type="Pfam" id="PF02082">
    <property type="entry name" value="Rrf2"/>
    <property type="match status" value="1"/>
</dbReference>
<dbReference type="RefSeq" id="WP_146505132.1">
    <property type="nucleotide sequence ID" value="NZ_SJPG01000001.1"/>
</dbReference>
<reference evidence="2 3" key="1">
    <citation type="submission" date="2019-02" db="EMBL/GenBank/DDBJ databases">
        <title>Deep-cultivation of Planctomycetes and their phenomic and genomic characterization uncovers novel biology.</title>
        <authorList>
            <person name="Wiegand S."/>
            <person name="Jogler M."/>
            <person name="Boedeker C."/>
            <person name="Pinto D."/>
            <person name="Vollmers J."/>
            <person name="Rivas-Marin E."/>
            <person name="Kohn T."/>
            <person name="Peeters S.H."/>
            <person name="Heuer A."/>
            <person name="Rast P."/>
            <person name="Oberbeckmann S."/>
            <person name="Bunk B."/>
            <person name="Jeske O."/>
            <person name="Meyerdierks A."/>
            <person name="Storesund J.E."/>
            <person name="Kallscheuer N."/>
            <person name="Luecker S."/>
            <person name="Lage O.M."/>
            <person name="Pohl T."/>
            <person name="Merkel B.J."/>
            <person name="Hornburger P."/>
            <person name="Mueller R.-W."/>
            <person name="Bruemmer F."/>
            <person name="Labrenz M."/>
            <person name="Spormann A.M."/>
            <person name="Op Den Camp H."/>
            <person name="Overmann J."/>
            <person name="Amann R."/>
            <person name="Jetten M.S.M."/>
            <person name="Mascher T."/>
            <person name="Medema M.H."/>
            <person name="Devos D.P."/>
            <person name="Kaster A.-K."/>
            <person name="Ovreas L."/>
            <person name="Rohde M."/>
            <person name="Galperin M.Y."/>
            <person name="Jogler C."/>
        </authorList>
    </citation>
    <scope>NUCLEOTIDE SEQUENCE [LARGE SCALE GENOMIC DNA]</scope>
    <source>
        <strain evidence="2 3">Pan54</strain>
    </source>
</reference>
<evidence type="ECO:0000256" key="1">
    <source>
        <dbReference type="ARBA" id="ARBA00023125"/>
    </source>
</evidence>
<dbReference type="GO" id="GO:0005829">
    <property type="term" value="C:cytosol"/>
    <property type="evidence" value="ECO:0007669"/>
    <property type="project" value="TreeGrafter"/>
</dbReference>
<name>A0A5C5XLP4_9PLAN</name>
<dbReference type="InterPro" id="IPR036390">
    <property type="entry name" value="WH_DNA-bd_sf"/>
</dbReference>
<dbReference type="InterPro" id="IPR000944">
    <property type="entry name" value="Tscrpt_reg_Rrf2"/>
</dbReference>
<sequence length="140" mass="15391">MQLTTQTDYALRTLMYLASRSGRAKVAEVADLFGISSHHVAKVVNLLSRYGYIRSVRGLGGGIELAKKANEIPLGEVVERFEGNMHLLDCINTENVCAIQSFCKLKGVLAEAERVQLDYLNSVTLADVAPTPRQLNRIGQ</sequence>
<dbReference type="NCBIfam" id="TIGR00738">
    <property type="entry name" value="rrf2_super"/>
    <property type="match status" value="1"/>
</dbReference>
<dbReference type="InterPro" id="IPR036388">
    <property type="entry name" value="WH-like_DNA-bd_sf"/>
</dbReference>
<dbReference type="GO" id="GO:0003700">
    <property type="term" value="F:DNA-binding transcription factor activity"/>
    <property type="evidence" value="ECO:0007669"/>
    <property type="project" value="TreeGrafter"/>
</dbReference>
<comment type="caution">
    <text evidence="2">The sequence shown here is derived from an EMBL/GenBank/DDBJ whole genome shotgun (WGS) entry which is preliminary data.</text>
</comment>
<dbReference type="InterPro" id="IPR030489">
    <property type="entry name" value="TR_Rrf2-type_CS"/>
</dbReference>
<dbReference type="PROSITE" id="PS51197">
    <property type="entry name" value="HTH_RRF2_2"/>
    <property type="match status" value="1"/>
</dbReference>
<dbReference type="Gene3D" id="1.10.10.10">
    <property type="entry name" value="Winged helix-like DNA-binding domain superfamily/Winged helix DNA-binding domain"/>
    <property type="match status" value="1"/>
</dbReference>
<dbReference type="PANTHER" id="PTHR33221">
    <property type="entry name" value="WINGED HELIX-TURN-HELIX TRANSCRIPTIONAL REGULATOR, RRF2 FAMILY"/>
    <property type="match status" value="1"/>
</dbReference>
<dbReference type="GO" id="GO:0003677">
    <property type="term" value="F:DNA binding"/>
    <property type="evidence" value="ECO:0007669"/>
    <property type="project" value="UniProtKB-KW"/>
</dbReference>
<gene>
    <name evidence="2" type="primary">nsrR</name>
    <name evidence="2" type="ORF">Pan54_41240</name>
</gene>
<dbReference type="EMBL" id="SJPG01000001">
    <property type="protein sequence ID" value="TWT63371.1"/>
    <property type="molecule type" value="Genomic_DNA"/>
</dbReference>
<dbReference type="OrthoDB" id="270199at2"/>
<accession>A0A5C5XLP4</accession>
<protein>
    <submittedName>
        <fullName evidence="2">HTH-type transcriptional repressor NsrR</fullName>
    </submittedName>
</protein>